<evidence type="ECO:0008006" key="14">
    <source>
        <dbReference type="Google" id="ProtNLM"/>
    </source>
</evidence>
<feature type="domain" description="Response regulatory" evidence="10">
    <location>
        <begin position="3"/>
        <end position="116"/>
    </location>
</feature>
<sequence length="224" mass="24489">MPAILIVDDDPDWAEELSATIRRYGFDAVVAESWSAMLAELARQQPAAILLDQHLGSVDTIPRLAQLRAVTGAAIIMIAASSDEVDRILGLETGADDFLAKPVSGREVVARLRARLRDARPPGVSTPRWQFSEGRRALIRPDGGAVPLTSAEFELMLALVHGQGETQSREKLTQLAFGRDWRFGDRSVDNSIAGLRRKLGIEEGDGCIRTVRGAGYVFIGFDRH</sequence>
<dbReference type="InterPro" id="IPR039420">
    <property type="entry name" value="WalR-like"/>
</dbReference>
<evidence type="ECO:0000256" key="4">
    <source>
        <dbReference type="ARBA" id="ARBA00023012"/>
    </source>
</evidence>
<keyword evidence="13" id="KW-1185">Reference proteome</keyword>
<keyword evidence="6 9" id="KW-0238">DNA-binding</keyword>
<dbReference type="Gene3D" id="6.10.250.690">
    <property type="match status" value="1"/>
</dbReference>
<comment type="subcellular location">
    <subcellularLocation>
        <location evidence="1">Cytoplasm</location>
    </subcellularLocation>
</comment>
<dbReference type="Pfam" id="PF00072">
    <property type="entry name" value="Response_reg"/>
    <property type="match status" value="1"/>
</dbReference>
<dbReference type="InterPro" id="IPR001789">
    <property type="entry name" value="Sig_transdc_resp-reg_receiver"/>
</dbReference>
<proteinExistence type="predicted"/>
<comment type="caution">
    <text evidence="12">The sequence shown here is derived from an EMBL/GenBank/DDBJ whole genome shotgun (WGS) entry which is preliminary data.</text>
</comment>
<dbReference type="Proteomes" id="UP000188879">
    <property type="component" value="Unassembled WGS sequence"/>
</dbReference>
<protein>
    <recommendedName>
        <fullName evidence="14">DNA-binding response regulator</fullName>
    </recommendedName>
</protein>
<dbReference type="InterPro" id="IPR001867">
    <property type="entry name" value="OmpR/PhoB-type_DNA-bd"/>
</dbReference>
<name>A0A1V2GYE8_9PROT</name>
<dbReference type="EMBL" id="MLCO01000201">
    <property type="protein sequence ID" value="ONG50164.1"/>
    <property type="molecule type" value="Genomic_DNA"/>
</dbReference>
<dbReference type="GO" id="GO:0006355">
    <property type="term" value="P:regulation of DNA-templated transcription"/>
    <property type="evidence" value="ECO:0007669"/>
    <property type="project" value="InterPro"/>
</dbReference>
<keyword evidence="4" id="KW-0902">Two-component regulatory system</keyword>
<dbReference type="InterPro" id="IPR016032">
    <property type="entry name" value="Sig_transdc_resp-reg_C-effctor"/>
</dbReference>
<dbReference type="SMART" id="SM00862">
    <property type="entry name" value="Trans_reg_C"/>
    <property type="match status" value="1"/>
</dbReference>
<gene>
    <name evidence="12" type="ORF">BKE38_19210</name>
</gene>
<feature type="domain" description="OmpR/PhoB-type" evidence="11">
    <location>
        <begin position="121"/>
        <end position="220"/>
    </location>
</feature>
<dbReference type="InterPro" id="IPR011006">
    <property type="entry name" value="CheY-like_superfamily"/>
</dbReference>
<dbReference type="PROSITE" id="PS50110">
    <property type="entry name" value="RESPONSE_REGULATORY"/>
    <property type="match status" value="1"/>
</dbReference>
<evidence type="ECO:0000259" key="11">
    <source>
        <dbReference type="PROSITE" id="PS51755"/>
    </source>
</evidence>
<dbReference type="GO" id="GO:0000976">
    <property type="term" value="F:transcription cis-regulatory region binding"/>
    <property type="evidence" value="ECO:0007669"/>
    <property type="project" value="TreeGrafter"/>
</dbReference>
<evidence type="ECO:0000313" key="12">
    <source>
        <dbReference type="EMBL" id="ONG50164.1"/>
    </source>
</evidence>
<organism evidence="12 13">
    <name type="scientific">Teichococcus deserti</name>
    <dbReference type="NCBI Taxonomy" id="1817963"/>
    <lineage>
        <taxon>Bacteria</taxon>
        <taxon>Pseudomonadati</taxon>
        <taxon>Pseudomonadota</taxon>
        <taxon>Alphaproteobacteria</taxon>
        <taxon>Acetobacterales</taxon>
        <taxon>Roseomonadaceae</taxon>
        <taxon>Roseomonas</taxon>
    </lineage>
</organism>
<dbReference type="GO" id="GO:0032993">
    <property type="term" value="C:protein-DNA complex"/>
    <property type="evidence" value="ECO:0007669"/>
    <property type="project" value="TreeGrafter"/>
</dbReference>
<evidence type="ECO:0000313" key="13">
    <source>
        <dbReference type="Proteomes" id="UP000188879"/>
    </source>
</evidence>
<dbReference type="Gene3D" id="1.10.10.10">
    <property type="entry name" value="Winged helix-like DNA-binding domain superfamily/Winged helix DNA-binding domain"/>
    <property type="match status" value="1"/>
</dbReference>
<dbReference type="PROSITE" id="PS51755">
    <property type="entry name" value="OMPR_PHOB"/>
    <property type="match status" value="1"/>
</dbReference>
<keyword evidence="7" id="KW-0804">Transcription</keyword>
<dbReference type="AlphaFoldDB" id="A0A1V2GYE8"/>
<evidence type="ECO:0000256" key="7">
    <source>
        <dbReference type="ARBA" id="ARBA00023163"/>
    </source>
</evidence>
<dbReference type="GO" id="GO:0005829">
    <property type="term" value="C:cytosol"/>
    <property type="evidence" value="ECO:0007669"/>
    <property type="project" value="TreeGrafter"/>
</dbReference>
<dbReference type="GO" id="GO:0000156">
    <property type="term" value="F:phosphorelay response regulator activity"/>
    <property type="evidence" value="ECO:0007669"/>
    <property type="project" value="TreeGrafter"/>
</dbReference>
<dbReference type="PANTHER" id="PTHR48111">
    <property type="entry name" value="REGULATOR OF RPOS"/>
    <property type="match status" value="1"/>
</dbReference>
<evidence type="ECO:0000259" key="10">
    <source>
        <dbReference type="PROSITE" id="PS50110"/>
    </source>
</evidence>
<feature type="DNA-binding region" description="OmpR/PhoB-type" evidence="9">
    <location>
        <begin position="121"/>
        <end position="220"/>
    </location>
</feature>
<dbReference type="CDD" id="cd00383">
    <property type="entry name" value="trans_reg_C"/>
    <property type="match status" value="1"/>
</dbReference>
<evidence type="ECO:0000256" key="1">
    <source>
        <dbReference type="ARBA" id="ARBA00004496"/>
    </source>
</evidence>
<dbReference type="SMART" id="SM00448">
    <property type="entry name" value="REC"/>
    <property type="match status" value="1"/>
</dbReference>
<evidence type="ECO:0000256" key="3">
    <source>
        <dbReference type="ARBA" id="ARBA00022553"/>
    </source>
</evidence>
<evidence type="ECO:0000256" key="5">
    <source>
        <dbReference type="ARBA" id="ARBA00023015"/>
    </source>
</evidence>
<accession>A0A1V2GYE8</accession>
<dbReference type="PANTHER" id="PTHR48111:SF39">
    <property type="entry name" value="TRANSCRIPTIONAL REGULATORY PROTEIN CPXR"/>
    <property type="match status" value="1"/>
</dbReference>
<dbReference type="InterPro" id="IPR036388">
    <property type="entry name" value="WH-like_DNA-bd_sf"/>
</dbReference>
<dbReference type="Pfam" id="PF00486">
    <property type="entry name" value="Trans_reg_C"/>
    <property type="match status" value="1"/>
</dbReference>
<keyword evidence="3 8" id="KW-0597">Phosphoprotein</keyword>
<dbReference type="SUPFAM" id="SSF52172">
    <property type="entry name" value="CheY-like"/>
    <property type="match status" value="1"/>
</dbReference>
<keyword evidence="2" id="KW-0963">Cytoplasm</keyword>
<feature type="modified residue" description="4-aspartylphosphate" evidence="8">
    <location>
        <position position="52"/>
    </location>
</feature>
<dbReference type="SUPFAM" id="SSF46894">
    <property type="entry name" value="C-terminal effector domain of the bipartite response regulators"/>
    <property type="match status" value="1"/>
</dbReference>
<dbReference type="Gene3D" id="3.40.50.2300">
    <property type="match status" value="1"/>
</dbReference>
<evidence type="ECO:0000256" key="2">
    <source>
        <dbReference type="ARBA" id="ARBA00022490"/>
    </source>
</evidence>
<evidence type="ECO:0000256" key="9">
    <source>
        <dbReference type="PROSITE-ProRule" id="PRU01091"/>
    </source>
</evidence>
<keyword evidence="5" id="KW-0805">Transcription regulation</keyword>
<evidence type="ECO:0000256" key="6">
    <source>
        <dbReference type="ARBA" id="ARBA00023125"/>
    </source>
</evidence>
<evidence type="ECO:0000256" key="8">
    <source>
        <dbReference type="PROSITE-ProRule" id="PRU00169"/>
    </source>
</evidence>
<reference evidence="12 13" key="1">
    <citation type="submission" date="2016-10" db="EMBL/GenBank/DDBJ databases">
        <title>Draft Genome sequence of Roseomonas sp. strain M3.</title>
        <authorList>
            <person name="Subhash Y."/>
            <person name="Lee S."/>
        </authorList>
    </citation>
    <scope>NUCLEOTIDE SEQUENCE [LARGE SCALE GENOMIC DNA]</scope>
    <source>
        <strain evidence="12 13">M3</strain>
    </source>
</reference>